<dbReference type="SUPFAM" id="SSF52540">
    <property type="entry name" value="P-loop containing nucleoside triphosphate hydrolases"/>
    <property type="match status" value="1"/>
</dbReference>
<evidence type="ECO:0000259" key="4">
    <source>
        <dbReference type="PROSITE" id="PS50893"/>
    </source>
</evidence>
<dbReference type="SMART" id="SM00382">
    <property type="entry name" value="AAA"/>
    <property type="match status" value="1"/>
</dbReference>
<dbReference type="Pfam" id="PF00005">
    <property type="entry name" value="ABC_tran"/>
    <property type="match status" value="1"/>
</dbReference>
<accession>A0A226BX63</accession>
<dbReference type="InterPro" id="IPR027417">
    <property type="entry name" value="P-loop_NTPase"/>
</dbReference>
<dbReference type="RefSeq" id="WP_089024395.1">
    <property type="nucleotide sequence ID" value="NZ_NIQC01000034.1"/>
</dbReference>
<dbReference type="InterPro" id="IPR051782">
    <property type="entry name" value="ABC_Transporter_VariousFunc"/>
</dbReference>
<keyword evidence="3" id="KW-0067">ATP-binding</keyword>
<evidence type="ECO:0000313" key="6">
    <source>
        <dbReference type="Proteomes" id="UP000214588"/>
    </source>
</evidence>
<dbReference type="InterPro" id="IPR003439">
    <property type="entry name" value="ABC_transporter-like_ATP-bd"/>
</dbReference>
<proteinExistence type="predicted"/>
<dbReference type="Gene3D" id="3.40.50.300">
    <property type="entry name" value="P-loop containing nucleotide triphosphate hydrolases"/>
    <property type="match status" value="1"/>
</dbReference>
<dbReference type="EMBL" id="NIQC01000034">
    <property type="protein sequence ID" value="OWZ82914.1"/>
    <property type="molecule type" value="Genomic_DNA"/>
</dbReference>
<dbReference type="InterPro" id="IPR003593">
    <property type="entry name" value="AAA+_ATPase"/>
</dbReference>
<reference evidence="5 6" key="1">
    <citation type="submission" date="2017-06" db="EMBL/GenBank/DDBJ databases">
        <title>Draft Genome Sequence of Natranaerobius trueperi halophilic, alkalithermophilic bacteria from soda lakes.</title>
        <authorList>
            <person name="Zhao B."/>
        </authorList>
    </citation>
    <scope>NUCLEOTIDE SEQUENCE [LARGE SCALE GENOMIC DNA]</scope>
    <source>
        <strain evidence="5 6">DSM 18760</strain>
    </source>
</reference>
<dbReference type="Proteomes" id="UP000214588">
    <property type="component" value="Unassembled WGS sequence"/>
</dbReference>
<evidence type="ECO:0000256" key="1">
    <source>
        <dbReference type="ARBA" id="ARBA00022448"/>
    </source>
</evidence>
<keyword evidence="1" id="KW-0813">Transport</keyword>
<gene>
    <name evidence="5" type="ORF">CDO51_11580</name>
</gene>
<dbReference type="PROSITE" id="PS50893">
    <property type="entry name" value="ABC_TRANSPORTER_2"/>
    <property type="match status" value="1"/>
</dbReference>
<dbReference type="GO" id="GO:0016887">
    <property type="term" value="F:ATP hydrolysis activity"/>
    <property type="evidence" value="ECO:0007669"/>
    <property type="project" value="InterPro"/>
</dbReference>
<feature type="domain" description="ABC transporter" evidence="4">
    <location>
        <begin position="2"/>
        <end position="232"/>
    </location>
</feature>
<dbReference type="PANTHER" id="PTHR42939">
    <property type="entry name" value="ABC TRANSPORTER ATP-BINDING PROTEIN ALBC-RELATED"/>
    <property type="match status" value="1"/>
</dbReference>
<dbReference type="AlphaFoldDB" id="A0A226BX63"/>
<dbReference type="PANTHER" id="PTHR42939:SF1">
    <property type="entry name" value="ABC TRANSPORTER ATP-BINDING PROTEIN ALBC-RELATED"/>
    <property type="match status" value="1"/>
</dbReference>
<protein>
    <submittedName>
        <fullName evidence="5">ABC transporter</fullName>
    </submittedName>
</protein>
<evidence type="ECO:0000256" key="3">
    <source>
        <dbReference type="ARBA" id="ARBA00022840"/>
    </source>
</evidence>
<dbReference type="OrthoDB" id="9809205at2"/>
<keyword evidence="6" id="KW-1185">Reference proteome</keyword>
<sequence length="249" mass="28013">MIKVINLKKNYGTFTAVNNINFEVEPGEIFGFLGPNGAGKTTTINMLTGLLQQTSGKIYLDGMEFHTNSREVKKVFGYAPDDPALYEKLSLNEFLDFIINIYELDIESAHVRKNQLLDVFDLYDKSDSLIGSFSRGMKQKASLIAALLPRPKILILDEPTNGLDPKSVKQLKDLLVEETKKGVSVFMSTHILEIAEKMCHKIAIIQSGELKAIGTIDEIYQMRDDETKETDLEELFLEITGGDDHDYIE</sequence>
<comment type="caution">
    <text evidence="5">The sequence shown here is derived from an EMBL/GenBank/DDBJ whole genome shotgun (WGS) entry which is preliminary data.</text>
</comment>
<organism evidence="5 6">
    <name type="scientific">Natranaerobius trueperi</name>
    <dbReference type="NCBI Taxonomy" id="759412"/>
    <lineage>
        <taxon>Bacteria</taxon>
        <taxon>Bacillati</taxon>
        <taxon>Bacillota</taxon>
        <taxon>Clostridia</taxon>
        <taxon>Natranaerobiales</taxon>
        <taxon>Natranaerobiaceae</taxon>
        <taxon>Natranaerobius</taxon>
    </lineage>
</organism>
<name>A0A226BX63_9FIRM</name>
<dbReference type="CDD" id="cd03230">
    <property type="entry name" value="ABC_DR_subfamily_A"/>
    <property type="match status" value="1"/>
</dbReference>
<keyword evidence="2" id="KW-0547">Nucleotide-binding</keyword>
<dbReference type="GO" id="GO:0005524">
    <property type="term" value="F:ATP binding"/>
    <property type="evidence" value="ECO:0007669"/>
    <property type="project" value="UniProtKB-KW"/>
</dbReference>
<evidence type="ECO:0000256" key="2">
    <source>
        <dbReference type="ARBA" id="ARBA00022741"/>
    </source>
</evidence>
<evidence type="ECO:0000313" key="5">
    <source>
        <dbReference type="EMBL" id="OWZ82914.1"/>
    </source>
</evidence>